<dbReference type="SUPFAM" id="SSF110916">
    <property type="entry name" value="Peptidyl-tRNA hydrolase domain-like"/>
    <property type="match status" value="1"/>
</dbReference>
<evidence type="ECO:0000259" key="2">
    <source>
        <dbReference type="PROSITE" id="PS00745"/>
    </source>
</evidence>
<dbReference type="Proteomes" id="UP001054857">
    <property type="component" value="Unassembled WGS sequence"/>
</dbReference>
<protein>
    <recommendedName>
        <fullName evidence="2">Prokaryotic-type class I peptide chain release factors domain-containing protein</fullName>
    </recommendedName>
</protein>
<evidence type="ECO:0000256" key="1">
    <source>
        <dbReference type="SAM" id="MobiDB-lite"/>
    </source>
</evidence>
<proteinExistence type="predicted"/>
<dbReference type="Pfam" id="PF00472">
    <property type="entry name" value="RF-1"/>
    <property type="match status" value="1"/>
</dbReference>
<feature type="domain" description="Prokaryotic-type class I peptide chain release factors" evidence="2">
    <location>
        <begin position="88"/>
        <end position="104"/>
    </location>
</feature>
<dbReference type="EMBL" id="BMAR01000002">
    <property type="protein sequence ID" value="GFR42141.1"/>
    <property type="molecule type" value="Genomic_DNA"/>
</dbReference>
<dbReference type="Gene3D" id="3.30.160.20">
    <property type="match status" value="1"/>
</dbReference>
<dbReference type="AlphaFoldDB" id="A0AAD3HIT7"/>
<gene>
    <name evidence="3" type="ORF">Agub_g2988</name>
</gene>
<feature type="compositionally biased region" description="Basic and acidic residues" evidence="1">
    <location>
        <begin position="189"/>
        <end position="200"/>
    </location>
</feature>
<feature type="region of interest" description="Disordered" evidence="1">
    <location>
        <begin position="181"/>
        <end position="214"/>
    </location>
</feature>
<comment type="caution">
    <text evidence="3">The sequence shown here is derived from an EMBL/GenBank/DDBJ whole genome shotgun (WGS) entry which is preliminary data.</text>
</comment>
<dbReference type="FunFam" id="3.30.160.20:FF:000046">
    <property type="entry name" value="Peptidyl-tRNA hydrolase ICT1"/>
    <property type="match status" value="1"/>
</dbReference>
<name>A0AAD3HIT7_9CHLO</name>
<organism evidence="3 4">
    <name type="scientific">Astrephomene gubernaculifera</name>
    <dbReference type="NCBI Taxonomy" id="47775"/>
    <lineage>
        <taxon>Eukaryota</taxon>
        <taxon>Viridiplantae</taxon>
        <taxon>Chlorophyta</taxon>
        <taxon>core chlorophytes</taxon>
        <taxon>Chlorophyceae</taxon>
        <taxon>CS clade</taxon>
        <taxon>Chlamydomonadales</taxon>
        <taxon>Astrephomenaceae</taxon>
        <taxon>Astrephomene</taxon>
    </lineage>
</organism>
<dbReference type="NCBIfam" id="NF006718">
    <property type="entry name" value="PRK09256.1"/>
    <property type="match status" value="1"/>
</dbReference>
<dbReference type="PROSITE" id="PS00745">
    <property type="entry name" value="RF_PROK_I"/>
    <property type="match status" value="1"/>
</dbReference>
<sequence length="214" mass="24046">MGSMSCFVGLCQRHFHLQALSQCARQSAYRIAPFQPICTFARNSVRRFVAASAQGDALDAAVAAPKPSKPWYSVRPITKDDVDFSFARSSGAGGQNVNKVSTKVDMRLDLGKAGWIPEEVKEAVRQMEKNRFTSEGVLVVQSQRHRTQSQNFDDALSKLQDILDRAVEAVTPKEVDPETIKRVKANIKAGHERRLDAKKKDSSRKKERSRRDWD</sequence>
<dbReference type="GO" id="GO:0004045">
    <property type="term" value="F:peptidyl-tRNA hydrolase activity"/>
    <property type="evidence" value="ECO:0007669"/>
    <property type="project" value="TreeGrafter"/>
</dbReference>
<dbReference type="GO" id="GO:0016150">
    <property type="term" value="F:translation release factor activity, codon nonspecific"/>
    <property type="evidence" value="ECO:0007669"/>
    <property type="project" value="TreeGrafter"/>
</dbReference>
<evidence type="ECO:0000313" key="3">
    <source>
        <dbReference type="EMBL" id="GFR42141.1"/>
    </source>
</evidence>
<dbReference type="PANTHER" id="PTHR11075:SF54">
    <property type="entry name" value="LARGE RIBOSOMAL SUBUNIT PROTEIN ML62"/>
    <property type="match status" value="1"/>
</dbReference>
<reference evidence="3 4" key="1">
    <citation type="journal article" date="2021" name="Sci. Rep.">
        <title>Genome sequencing of the multicellular alga Astrephomene provides insights into convergent evolution of germ-soma differentiation.</title>
        <authorList>
            <person name="Yamashita S."/>
            <person name="Yamamoto K."/>
            <person name="Matsuzaki R."/>
            <person name="Suzuki S."/>
            <person name="Yamaguchi H."/>
            <person name="Hirooka S."/>
            <person name="Minakuchi Y."/>
            <person name="Miyagishima S."/>
            <person name="Kawachi M."/>
            <person name="Toyoda A."/>
            <person name="Nozaki H."/>
        </authorList>
    </citation>
    <scope>NUCLEOTIDE SEQUENCE [LARGE SCALE GENOMIC DNA]</scope>
    <source>
        <strain evidence="3 4">NIES-4017</strain>
    </source>
</reference>
<dbReference type="PANTHER" id="PTHR11075">
    <property type="entry name" value="PEPTIDE CHAIN RELEASE FACTOR"/>
    <property type="match status" value="1"/>
</dbReference>
<dbReference type="GO" id="GO:0005762">
    <property type="term" value="C:mitochondrial large ribosomal subunit"/>
    <property type="evidence" value="ECO:0007669"/>
    <property type="project" value="TreeGrafter"/>
</dbReference>
<dbReference type="GO" id="GO:0070126">
    <property type="term" value="P:mitochondrial translational termination"/>
    <property type="evidence" value="ECO:0007669"/>
    <property type="project" value="TreeGrafter"/>
</dbReference>
<dbReference type="InterPro" id="IPR000352">
    <property type="entry name" value="Pep_chain_release_fac_I"/>
</dbReference>
<evidence type="ECO:0000313" key="4">
    <source>
        <dbReference type="Proteomes" id="UP001054857"/>
    </source>
</evidence>
<keyword evidence="4" id="KW-1185">Reference proteome</keyword>
<dbReference type="InterPro" id="IPR052104">
    <property type="entry name" value="Mito_Release_Factor_mL62"/>
</dbReference>
<accession>A0AAD3HIT7</accession>